<comment type="caution">
    <text evidence="1">The sequence shown here is derived from an EMBL/GenBank/DDBJ whole genome shotgun (WGS) entry which is preliminary data.</text>
</comment>
<gene>
    <name evidence="1" type="ORF">I350_05257</name>
</gene>
<dbReference type="Proteomes" id="UP000095149">
    <property type="component" value="Unassembled WGS sequence"/>
</dbReference>
<name>A0A1E3JUY3_9TREE</name>
<dbReference type="EMBL" id="MEKH01000008">
    <property type="protein sequence ID" value="ODO04648.1"/>
    <property type="molecule type" value="Genomic_DNA"/>
</dbReference>
<protein>
    <submittedName>
        <fullName evidence="1">Uncharacterized protein</fullName>
    </submittedName>
</protein>
<accession>A0A1E3JUY3</accession>
<organism evidence="1 2">
    <name type="scientific">Cryptococcus amylolentus CBS 6273</name>
    <dbReference type="NCBI Taxonomy" id="1296118"/>
    <lineage>
        <taxon>Eukaryota</taxon>
        <taxon>Fungi</taxon>
        <taxon>Dikarya</taxon>
        <taxon>Basidiomycota</taxon>
        <taxon>Agaricomycotina</taxon>
        <taxon>Tremellomycetes</taxon>
        <taxon>Tremellales</taxon>
        <taxon>Cryptococcaceae</taxon>
        <taxon>Cryptococcus</taxon>
    </lineage>
</organism>
<sequence>MLGAWRARPYVHGVFTTLAKGIPPTSLHRQKERTHLAFKTPTESHKIFPANPPLLVLHYLLKLVTESELGISQQRYQRSNRGRAKVIPPHPTTKVWDSVFSRRRPVLSESELESPFRVPPPLGP</sequence>
<evidence type="ECO:0000313" key="2">
    <source>
        <dbReference type="Proteomes" id="UP000095149"/>
    </source>
</evidence>
<evidence type="ECO:0000313" key="1">
    <source>
        <dbReference type="EMBL" id="ODO04648.1"/>
    </source>
</evidence>
<proteinExistence type="predicted"/>
<reference evidence="1 2" key="1">
    <citation type="submission" date="2016-06" db="EMBL/GenBank/DDBJ databases">
        <title>Evolution of pathogenesis and genome organization in the Tremellales.</title>
        <authorList>
            <person name="Cuomo C."/>
            <person name="Litvintseva A."/>
            <person name="Heitman J."/>
            <person name="Chen Y."/>
            <person name="Sun S."/>
            <person name="Springer D."/>
            <person name="Dromer F."/>
            <person name="Young S."/>
            <person name="Zeng Q."/>
            <person name="Chapman S."/>
            <person name="Gujja S."/>
            <person name="Saif S."/>
            <person name="Birren B."/>
        </authorList>
    </citation>
    <scope>NUCLEOTIDE SEQUENCE [LARGE SCALE GENOMIC DNA]</scope>
    <source>
        <strain evidence="1 2">CBS 6273</strain>
    </source>
</reference>
<dbReference type="AlphaFoldDB" id="A0A1E3JUY3"/>